<dbReference type="EMBL" id="CAEZYK010000036">
    <property type="protein sequence ID" value="CAB4723001.1"/>
    <property type="molecule type" value="Genomic_DNA"/>
</dbReference>
<evidence type="ECO:0000313" key="4">
    <source>
        <dbReference type="EMBL" id="CAB4723001.1"/>
    </source>
</evidence>
<dbReference type="PROSITE" id="PS01174">
    <property type="entry name" value="LIPASE_GDXG_SER"/>
    <property type="match status" value="1"/>
</dbReference>
<dbReference type="Gene3D" id="3.40.50.1820">
    <property type="entry name" value="alpha/beta hydrolase"/>
    <property type="match status" value="1"/>
</dbReference>
<dbReference type="EMBL" id="CAFBPQ010000001">
    <property type="protein sequence ID" value="CAB5011014.1"/>
    <property type="molecule type" value="Genomic_DNA"/>
</dbReference>
<evidence type="ECO:0000256" key="2">
    <source>
        <dbReference type="ARBA" id="ARBA00022801"/>
    </source>
</evidence>
<dbReference type="GO" id="GO:0016787">
    <property type="term" value="F:hydrolase activity"/>
    <property type="evidence" value="ECO:0007669"/>
    <property type="project" value="UniProtKB-KW"/>
</dbReference>
<dbReference type="InterPro" id="IPR033140">
    <property type="entry name" value="Lipase_GDXG_put_SER_AS"/>
</dbReference>
<dbReference type="InterPro" id="IPR029058">
    <property type="entry name" value="AB_hydrolase_fold"/>
</dbReference>
<reference evidence="4" key="1">
    <citation type="submission" date="2020-05" db="EMBL/GenBank/DDBJ databases">
        <authorList>
            <person name="Chiriac C."/>
            <person name="Salcher M."/>
            <person name="Ghai R."/>
            <person name="Kavagutti S V."/>
        </authorList>
    </citation>
    <scope>NUCLEOTIDE SEQUENCE</scope>
</reference>
<sequence>MAPHRKIQELLDASAGANVPAVEDQPLETVRASALLLKEIGAKPAPALPLVMDDTLVGPAGAIPIRVYNPNPETELPVVVYIHGGGWVFMGIETHDAICRRVALATRAIVVSVEYRLAPENVFPAGLEDCLAVVRFIDQADLGDRKWGKVDFGRIALAGDSAGGNLAAAAARLLGQEGVRLAAQVLVYPVCDGECATESFAQNGEGYFLTAKTMRWFWEQYLGPSSSADFKPRFDERASVTHATDFSSLPPTLVITAEFDPLRDEGEIYAAKLNAAGVPATVIRYDGMIHGFIGMDALVEEAQTAVEEIARFLKIQFEISA</sequence>
<dbReference type="PANTHER" id="PTHR48081:SF8">
    <property type="entry name" value="ALPHA_BETA HYDROLASE FOLD-3 DOMAIN-CONTAINING PROTEIN-RELATED"/>
    <property type="match status" value="1"/>
</dbReference>
<name>A0A6J6RG58_9ZZZZ</name>
<dbReference type="Pfam" id="PF07859">
    <property type="entry name" value="Abhydrolase_3"/>
    <property type="match status" value="1"/>
</dbReference>
<dbReference type="SUPFAM" id="SSF53474">
    <property type="entry name" value="alpha/beta-Hydrolases"/>
    <property type="match status" value="1"/>
</dbReference>
<evidence type="ECO:0000313" key="5">
    <source>
        <dbReference type="EMBL" id="CAB4894393.1"/>
    </source>
</evidence>
<accession>A0A6J6RG58</accession>
<organism evidence="4">
    <name type="scientific">freshwater metagenome</name>
    <dbReference type="NCBI Taxonomy" id="449393"/>
    <lineage>
        <taxon>unclassified sequences</taxon>
        <taxon>metagenomes</taxon>
        <taxon>ecological metagenomes</taxon>
    </lineage>
</organism>
<dbReference type="InterPro" id="IPR050300">
    <property type="entry name" value="GDXG_lipolytic_enzyme"/>
</dbReference>
<feature type="domain" description="Alpha/beta hydrolase fold-3" evidence="3">
    <location>
        <begin position="79"/>
        <end position="293"/>
    </location>
</feature>
<dbReference type="EMBL" id="CAFBMM010000001">
    <property type="protein sequence ID" value="CAB4894393.1"/>
    <property type="molecule type" value="Genomic_DNA"/>
</dbReference>
<evidence type="ECO:0000313" key="6">
    <source>
        <dbReference type="EMBL" id="CAB4968530.1"/>
    </source>
</evidence>
<protein>
    <submittedName>
        <fullName evidence="4">Unannotated protein</fullName>
    </submittedName>
</protein>
<dbReference type="AlphaFoldDB" id="A0A6J6RG58"/>
<proteinExistence type="inferred from homology"/>
<keyword evidence="2" id="KW-0378">Hydrolase</keyword>
<dbReference type="EMBL" id="CAFBOF010000001">
    <property type="protein sequence ID" value="CAB4968530.1"/>
    <property type="molecule type" value="Genomic_DNA"/>
</dbReference>
<dbReference type="PANTHER" id="PTHR48081">
    <property type="entry name" value="AB HYDROLASE SUPERFAMILY PROTEIN C4A8.06C"/>
    <property type="match status" value="1"/>
</dbReference>
<evidence type="ECO:0000259" key="3">
    <source>
        <dbReference type="Pfam" id="PF07859"/>
    </source>
</evidence>
<evidence type="ECO:0000313" key="7">
    <source>
        <dbReference type="EMBL" id="CAB5011014.1"/>
    </source>
</evidence>
<evidence type="ECO:0000256" key="1">
    <source>
        <dbReference type="ARBA" id="ARBA00010515"/>
    </source>
</evidence>
<dbReference type="InterPro" id="IPR013094">
    <property type="entry name" value="AB_hydrolase_3"/>
</dbReference>
<comment type="similarity">
    <text evidence="1">Belongs to the 'GDXG' lipolytic enzyme family.</text>
</comment>
<dbReference type="FunFam" id="3.40.50.1820:FF:000089">
    <property type="entry name" value="Alpha/beta hydrolase"/>
    <property type="match status" value="1"/>
</dbReference>
<gene>
    <name evidence="4" type="ORF">UFOPK2683_00778</name>
    <name evidence="5" type="ORF">UFOPK3605_00112</name>
    <name evidence="6" type="ORF">UFOPK3897_00116</name>
    <name evidence="7" type="ORF">UFOPK4121_00043</name>
</gene>